<evidence type="ECO:0000313" key="2">
    <source>
        <dbReference type="EMBL" id="KAJ5369777.1"/>
    </source>
</evidence>
<dbReference type="SUPFAM" id="SSF54001">
    <property type="entry name" value="Cysteine proteinases"/>
    <property type="match status" value="1"/>
</dbReference>
<dbReference type="EMBL" id="JAPZBS010000005">
    <property type="protein sequence ID" value="KAJ5369777.1"/>
    <property type="molecule type" value="Genomic_DNA"/>
</dbReference>
<dbReference type="InterPro" id="IPR038765">
    <property type="entry name" value="Papain-like_cys_pep_sf"/>
</dbReference>
<comment type="caution">
    <text evidence="2">The sequence shown here is derived from an EMBL/GenBank/DDBJ whole genome shotgun (WGS) entry which is preliminary data.</text>
</comment>
<dbReference type="GO" id="GO:0016407">
    <property type="term" value="F:acetyltransferase activity"/>
    <property type="evidence" value="ECO:0007669"/>
    <property type="project" value="InterPro"/>
</dbReference>
<dbReference type="Proteomes" id="UP001147782">
    <property type="component" value="Unassembled WGS sequence"/>
</dbReference>
<proteinExistence type="inferred from homology"/>
<protein>
    <recommendedName>
        <fullName evidence="4">Arylamine N-acetyltransferase</fullName>
    </recommendedName>
</protein>
<dbReference type="GeneID" id="81437977"/>
<organism evidence="2 3">
    <name type="scientific">Penicillium cataractarum</name>
    <dbReference type="NCBI Taxonomy" id="2100454"/>
    <lineage>
        <taxon>Eukaryota</taxon>
        <taxon>Fungi</taxon>
        <taxon>Dikarya</taxon>
        <taxon>Ascomycota</taxon>
        <taxon>Pezizomycotina</taxon>
        <taxon>Eurotiomycetes</taxon>
        <taxon>Eurotiomycetidae</taxon>
        <taxon>Eurotiales</taxon>
        <taxon>Aspergillaceae</taxon>
        <taxon>Penicillium</taxon>
    </lineage>
</organism>
<dbReference type="InterPro" id="IPR053710">
    <property type="entry name" value="Arylamine_NAT_domain_sf"/>
</dbReference>
<dbReference type="InterPro" id="IPR001447">
    <property type="entry name" value="Arylamine_N-AcTrfase"/>
</dbReference>
<evidence type="ECO:0000256" key="1">
    <source>
        <dbReference type="ARBA" id="ARBA00006547"/>
    </source>
</evidence>
<evidence type="ECO:0008006" key="4">
    <source>
        <dbReference type="Google" id="ProtNLM"/>
    </source>
</evidence>
<keyword evidence="3" id="KW-1185">Reference proteome</keyword>
<dbReference type="AlphaFoldDB" id="A0A9W9V5S3"/>
<dbReference type="PANTHER" id="PTHR11786">
    <property type="entry name" value="N-HYDROXYARYLAMINE O-ACETYLTRANSFERASE"/>
    <property type="match status" value="1"/>
</dbReference>
<evidence type="ECO:0000313" key="3">
    <source>
        <dbReference type="Proteomes" id="UP001147782"/>
    </source>
</evidence>
<name>A0A9W9V5S3_9EURO</name>
<accession>A0A9W9V5S3</accession>
<dbReference type="Pfam" id="PF00797">
    <property type="entry name" value="Acetyltransf_2"/>
    <property type="match status" value="1"/>
</dbReference>
<gene>
    <name evidence="2" type="ORF">N7496_005869</name>
</gene>
<sequence length="318" mass="35634">MALNQPTYTDTQVEAYLRRIAYPPAASDAKTLIEDIRQRVQSDALGTLSELQRWHLATVPWGNSALHYSQHHTISLHPDSLYEKIVERRLDGYCMESTGIFLIVLRSLGYCVYATGGRVSHATVTGVDNGLFLPFNHMLLIAIIGGAKYMVDVGFGNACATAPLPLEEGATATCIAPSEMRLIKETLAEFTDKSQKLWIYQTRHNPEGPWVPNIAFSEAEFLPQDFRVMNFSVSQEPSSWFTQAFVCVRMVLDPTGKEVIGQCIMSGKEVKRRIKGETEVLQVLENEEDRVKALAKYFDMHFRAGEVEGIRGLTSQLK</sequence>
<reference evidence="2" key="1">
    <citation type="submission" date="2022-11" db="EMBL/GenBank/DDBJ databases">
        <authorList>
            <person name="Petersen C."/>
        </authorList>
    </citation>
    <scope>NUCLEOTIDE SEQUENCE</scope>
    <source>
        <strain evidence="2">IBT 29864</strain>
    </source>
</reference>
<dbReference type="OrthoDB" id="10260017at2759"/>
<dbReference type="Gene3D" id="3.30.2140.20">
    <property type="match status" value="1"/>
</dbReference>
<dbReference type="RefSeq" id="XP_056554211.1">
    <property type="nucleotide sequence ID" value="XM_056698798.1"/>
</dbReference>
<dbReference type="PANTHER" id="PTHR11786:SF0">
    <property type="entry name" value="ARYLAMINE N-ACETYLTRANSFERASE 4-RELATED"/>
    <property type="match status" value="1"/>
</dbReference>
<comment type="similarity">
    <text evidence="1">Belongs to the arylamine N-acetyltransferase family.</text>
</comment>
<reference evidence="2" key="2">
    <citation type="journal article" date="2023" name="IMA Fungus">
        <title>Comparative genomic study of the Penicillium genus elucidates a diverse pangenome and 15 lateral gene transfer events.</title>
        <authorList>
            <person name="Petersen C."/>
            <person name="Sorensen T."/>
            <person name="Nielsen M.R."/>
            <person name="Sondergaard T.E."/>
            <person name="Sorensen J.L."/>
            <person name="Fitzpatrick D.A."/>
            <person name="Frisvad J.C."/>
            <person name="Nielsen K.L."/>
        </authorList>
    </citation>
    <scope>NUCLEOTIDE SEQUENCE</scope>
    <source>
        <strain evidence="2">IBT 29864</strain>
    </source>
</reference>